<dbReference type="Pfam" id="PF17921">
    <property type="entry name" value="Integrase_H2C2"/>
    <property type="match status" value="1"/>
</dbReference>
<reference evidence="2 3" key="1">
    <citation type="submission" date="2019-07" db="EMBL/GenBank/DDBJ databases">
        <title>Annotation for the trematode Paragonimus westermani.</title>
        <authorList>
            <person name="Choi Y.-J."/>
        </authorList>
    </citation>
    <scope>NUCLEOTIDE SEQUENCE [LARGE SCALE GENOMIC DNA]</scope>
    <source>
        <strain evidence="2">180907_Pwestermani</strain>
    </source>
</reference>
<gene>
    <name evidence="2" type="ORF">P879_04681</name>
</gene>
<dbReference type="AlphaFoldDB" id="A0A8T0DU62"/>
<protein>
    <recommendedName>
        <fullName evidence="1">Integrase zinc-binding domain-containing protein</fullName>
    </recommendedName>
</protein>
<evidence type="ECO:0000313" key="2">
    <source>
        <dbReference type="EMBL" id="KAF8571273.1"/>
    </source>
</evidence>
<evidence type="ECO:0000259" key="1">
    <source>
        <dbReference type="Pfam" id="PF17921"/>
    </source>
</evidence>
<keyword evidence="3" id="KW-1185">Reference proteome</keyword>
<organism evidence="2 3">
    <name type="scientific">Paragonimus westermani</name>
    <dbReference type="NCBI Taxonomy" id="34504"/>
    <lineage>
        <taxon>Eukaryota</taxon>
        <taxon>Metazoa</taxon>
        <taxon>Spiralia</taxon>
        <taxon>Lophotrochozoa</taxon>
        <taxon>Platyhelminthes</taxon>
        <taxon>Trematoda</taxon>
        <taxon>Digenea</taxon>
        <taxon>Plagiorchiida</taxon>
        <taxon>Troglotremata</taxon>
        <taxon>Troglotrematidae</taxon>
        <taxon>Paragonimus</taxon>
    </lineage>
</organism>
<feature type="domain" description="Integrase zinc-binding" evidence="1">
    <location>
        <begin position="96"/>
        <end position="149"/>
    </location>
</feature>
<dbReference type="PANTHER" id="PTHR37984">
    <property type="entry name" value="PROTEIN CBG26694"/>
    <property type="match status" value="1"/>
</dbReference>
<dbReference type="Gene3D" id="1.10.340.70">
    <property type="match status" value="1"/>
</dbReference>
<dbReference type="InterPro" id="IPR041588">
    <property type="entry name" value="Integrase_H2C2"/>
</dbReference>
<dbReference type="Proteomes" id="UP000699462">
    <property type="component" value="Unassembled WGS sequence"/>
</dbReference>
<accession>A0A8T0DU62</accession>
<comment type="caution">
    <text evidence="2">The sequence shown here is derived from an EMBL/GenBank/DDBJ whole genome shotgun (WGS) entry which is preliminary data.</text>
</comment>
<dbReference type="EMBL" id="JTDF01000612">
    <property type="protein sequence ID" value="KAF8571273.1"/>
    <property type="molecule type" value="Genomic_DNA"/>
</dbReference>
<dbReference type="FunFam" id="1.10.340.70:FF:000003">
    <property type="entry name" value="Protein CBG25708"/>
    <property type="match status" value="1"/>
</dbReference>
<dbReference type="OrthoDB" id="775972at2759"/>
<name>A0A8T0DU62_9TREM</name>
<dbReference type="InterPro" id="IPR050951">
    <property type="entry name" value="Retrovirus_Pol_polyprotein"/>
</dbReference>
<evidence type="ECO:0000313" key="3">
    <source>
        <dbReference type="Proteomes" id="UP000699462"/>
    </source>
</evidence>
<proteinExistence type="predicted"/>
<dbReference type="PANTHER" id="PTHR37984:SF8">
    <property type="entry name" value="CCHC-TYPE DOMAIN-CONTAINING PROTEIN"/>
    <property type="match status" value="1"/>
</dbReference>
<sequence length="310" mass="35008">MVLADTLSRAPVSTCEDKGAEFDQVYLTLAEPDERMSRILETFAEDEEMQKLMQQIREGWPDNTRSVEEIIRPYFKVRDELTTEDGVIFRGNRLVIPRPARRATLQELHRSYLGLNGCVKRGKETVYWPGSTSQVKDFVSNCDVCNQHGSRQPKALMHRRTVPHRPAADLFSHADKTAVKMEEQHPGVRSSEIELDGKRINFQLDSEAGVSLVPRSCIPTVPLSATNLTLRMWNRTAVKPAGKFTATLRNPTNGKQIQQVIFVVEEDFLPLLGVEAIEALDPVTFHCINAITTELSHICENYQDVFDGSL</sequence>